<proteinExistence type="predicted"/>
<dbReference type="EMBL" id="JASBWS010000056">
    <property type="protein sequence ID" value="KAJ9104100.1"/>
    <property type="molecule type" value="Genomic_DNA"/>
</dbReference>
<evidence type="ECO:0000313" key="2">
    <source>
        <dbReference type="Proteomes" id="UP001230649"/>
    </source>
</evidence>
<evidence type="ECO:0000313" key="1">
    <source>
        <dbReference type="EMBL" id="KAJ9104100.1"/>
    </source>
</evidence>
<sequence>MPQLGPIFRSGCQRARLQGRLVKKGTRLETQMGSGSKDAAEGNARRAVWTNATLETNTDAFSNDVDVARAGALLNAESPEGCGGEEEGANDPMALDESDDDGSDEEGDDAVSPDNDDYGCLAESSRIQLLSQLTVASNTTRAIYNSLQRMPGQHFASETFPSVYQLKKSLKAEAGILPRYIDCCLHGCRAFTGPYEPDTIRRSLLQSQRTGLLATALDGIFDPSRAETEERVDVKLRHHTRRVQRRPEGTCSALRPYPRIGNRNRNVDRQFDIDSFLEPLIHDLRKLAVEGESAQRWEKIGQHETLNTFRLRAHLLTVSGDMPAEAKVMHFRGTNAKFPCRCCTMEAIRIHSKAPYYITRRTADDPAVDYANLPYREHREIMQQAYDIETAPKPGIKKKLGMNTGINGQALISVVGSIRFPSSFPLDIMHVLYENLMKELLSLWEGVYKTGRPRAPEDKQDDDDTDEGEGSDSDSPSTDYIIPKAEWLAMDNELAGSTKLTPAQMAPSLAKVSIRGTWNADSYAYFLMHAGPILLRNRLPLAHYNHFVRLSELVQLTTQLEISMEQVVDIESGYVDWVKDFEELYYMYDPHNISYCTGPIHALLHIGHYIREQGPPCHYWCFTMERHGGWLKRQVVKNRKKAIEALSNRVLLEEQIHQLIAMIEQAGPVLAWRSAALCQSRNWTTEAAEMDVHTHEGYRGRLLEKEKRGYVVSDSTYRALAKHLETVEWTEERQRTKTLIRFTLADVKRDCKGMTSYRNFISATDHGRLSWRTARSQREDGERRDCSWAKFQQFRDGNERYKYRDVLWQMQPRWGQILEFLSFNMNGCVKCVAVIAPSADTSNWIPTKPVGSGPQLIKNVNRPNPIQVVDLTALTTLAGRVPMSAQGSVVVFDTSNGVLNQEQE</sequence>
<protein>
    <submittedName>
        <fullName evidence="1">Uncharacterized protein</fullName>
    </submittedName>
</protein>
<keyword evidence="2" id="KW-1185">Reference proteome</keyword>
<accession>A0ACC2VZ03</accession>
<gene>
    <name evidence="1" type="ORF">QFC20_004678</name>
</gene>
<dbReference type="Proteomes" id="UP001230649">
    <property type="component" value="Unassembled WGS sequence"/>
</dbReference>
<organism evidence="1 2">
    <name type="scientific">Naganishia adeliensis</name>
    <dbReference type="NCBI Taxonomy" id="92952"/>
    <lineage>
        <taxon>Eukaryota</taxon>
        <taxon>Fungi</taxon>
        <taxon>Dikarya</taxon>
        <taxon>Basidiomycota</taxon>
        <taxon>Agaricomycotina</taxon>
        <taxon>Tremellomycetes</taxon>
        <taxon>Filobasidiales</taxon>
        <taxon>Filobasidiaceae</taxon>
        <taxon>Naganishia</taxon>
    </lineage>
</organism>
<reference evidence="1" key="1">
    <citation type="submission" date="2023-04" db="EMBL/GenBank/DDBJ databases">
        <title>Draft Genome sequencing of Naganishia species isolated from polar environments using Oxford Nanopore Technology.</title>
        <authorList>
            <person name="Leo P."/>
            <person name="Venkateswaran K."/>
        </authorList>
    </citation>
    <scope>NUCLEOTIDE SEQUENCE</scope>
    <source>
        <strain evidence="1">MNA-CCFEE 5262</strain>
    </source>
</reference>
<name>A0ACC2VZ03_9TREE</name>
<comment type="caution">
    <text evidence="1">The sequence shown here is derived from an EMBL/GenBank/DDBJ whole genome shotgun (WGS) entry which is preliminary data.</text>
</comment>